<sequence length="1084" mass="125175">MDISRKFPLEGARHVNIKLNHKIIKDMCGAVSFKRGEAFYRANKVIMENWGPDGCEATVTGAEDFHVTIKKDEGGDLRTKCSCPVLASFQLDCQHIAAVLLSIYGSQQQGKLDTSSNENTSNQELTEGLLTLFNTRPIRSSGHQLHFENRKMLDVAFTCQPVRIENNWHMFGIKVKIGSTNVRNIREYLEHMRDGQAYVLSKSFTYSPNLHCFQKETDVVLHQLIQIILDEKVYMDALPDKSAYVSDQHLLLIRPSSWDRLIPLLEKAPLVEVEYDGNLYTGLRLSNELLSIQFEFAKTREQRYQLKIDGLTQMILLHSYRSVLSEGKLIKLKNDNYKRLSELKRLLNESGTNQILIPQKQVTVFLEKVVPGLKKLGSVHIAENVNDQFVKTPLIAKLYLDRVKDRLLVGVEFHYENIMINPLEHERTLQASSTLVRDVEKEDEILRLLDESLLTKTDGGYFMHNEDLEYAFLYNIVPKLQKLAQIYATTAVKNRIFKGNVRPKIRIKMKKERTNWLEFKFEMDGIPEEHIRDILLALEEKRKYYRLGNGSILSLETREFEEMKGFLHTLPEHNEELEKGWKVPIVRGLQLLDSVDNRDAFTLEKSFSRFLEHIQNPSSLTFDIPKSLDPILRGYQKHGYKWMKSLAYYGFGGILADDMGLGKTLQSITFILSELPNIRKKKHPVLIVCPSSLTYNWLNEFMKFTPDIQAIVVDGNQKERSIMQKEARDMDVLITSYPLLRSDIMWYEKQFFHTVYFDEAQAFKNPVTQTAKAVQKIQADNRFALTGTPIENSLEELWSIYRVVFPELFQGFKEYSNLPRKTIARRINPFLLRRLKKDVLSELPKKVEALESTELLPDQKKLYAAYLAKLRHDTLKHLDKDTLRKNRIKILAGLTRLRQICCHPALFVDGYKGSSGKFEQLLQILEESRNSGRRVLIFSQFTKMLGLIGRELASQGRHFFYLDGQTPSEERLKICSRFNAGERDLFLISLKAGGTGLNLTGADTVILYDIWWNPAVEEQAADRAHRIGQTNVVQVIKLVARGTIEEKINELQEKKRHLVEEIIDSEEKASTTFTEEDIKEILMI</sequence>
<dbReference type="InterPro" id="IPR000330">
    <property type="entry name" value="SNF2_N"/>
</dbReference>
<dbReference type="GO" id="GO:0004386">
    <property type="term" value="F:helicase activity"/>
    <property type="evidence" value="ECO:0007669"/>
    <property type="project" value="UniProtKB-KW"/>
</dbReference>
<dbReference type="FunFam" id="3.40.50.300:FF:000533">
    <property type="entry name" value="Helicase, Snf2 family"/>
    <property type="match status" value="1"/>
</dbReference>
<evidence type="ECO:0000256" key="1">
    <source>
        <dbReference type="ARBA" id="ARBA00022801"/>
    </source>
</evidence>
<dbReference type="InterPro" id="IPR049730">
    <property type="entry name" value="SNF2/RAD54-like_C"/>
</dbReference>
<organism evidence="7 8">
    <name type="scientific">Lederbergia lenta</name>
    <name type="common">Bacillus lentus</name>
    <dbReference type="NCBI Taxonomy" id="1467"/>
    <lineage>
        <taxon>Bacteria</taxon>
        <taxon>Bacillati</taxon>
        <taxon>Bacillota</taxon>
        <taxon>Bacilli</taxon>
        <taxon>Bacillales</taxon>
        <taxon>Bacillaceae</taxon>
        <taxon>Lederbergia</taxon>
    </lineage>
</organism>
<evidence type="ECO:0000259" key="4">
    <source>
        <dbReference type="PROSITE" id="PS50966"/>
    </source>
</evidence>
<evidence type="ECO:0000256" key="3">
    <source>
        <dbReference type="SAM" id="Coils"/>
    </source>
</evidence>
<dbReference type="Proteomes" id="UP000249134">
    <property type="component" value="Chromosome 1"/>
</dbReference>
<keyword evidence="7" id="KW-0347">Helicase</keyword>
<dbReference type="Gene3D" id="3.40.50.300">
    <property type="entry name" value="P-loop containing nucleotide triphosphate hydrolases"/>
    <property type="match status" value="1"/>
</dbReference>
<dbReference type="Gene3D" id="3.40.50.10810">
    <property type="entry name" value="Tandem AAA-ATPase domain"/>
    <property type="match status" value="1"/>
</dbReference>
<dbReference type="GO" id="GO:0016787">
    <property type="term" value="F:hydrolase activity"/>
    <property type="evidence" value="ECO:0007669"/>
    <property type="project" value="UniProtKB-KW"/>
</dbReference>
<dbReference type="Pfam" id="PF00176">
    <property type="entry name" value="SNF2-rel_dom"/>
    <property type="match status" value="1"/>
</dbReference>
<feature type="domain" description="Helicase ATP-binding" evidence="5">
    <location>
        <begin position="644"/>
        <end position="807"/>
    </location>
</feature>
<reference evidence="7 8" key="1">
    <citation type="submission" date="2018-06" db="EMBL/GenBank/DDBJ databases">
        <authorList>
            <consortium name="Pathogen Informatics"/>
            <person name="Doyle S."/>
        </authorList>
    </citation>
    <scope>NUCLEOTIDE SEQUENCE [LARGE SCALE GENOMIC DNA]</scope>
    <source>
        <strain evidence="7 8">NCTC4824</strain>
    </source>
</reference>
<dbReference type="InterPro" id="IPR027417">
    <property type="entry name" value="P-loop_NTPase"/>
</dbReference>
<keyword evidence="8" id="KW-1185">Reference proteome</keyword>
<dbReference type="InterPro" id="IPR013663">
    <property type="entry name" value="Helicase_SWF/SNF/SWI_bac"/>
</dbReference>
<accession>A0A2X4WFI8</accession>
<dbReference type="SMART" id="SM00487">
    <property type="entry name" value="DEXDc"/>
    <property type="match status" value="1"/>
</dbReference>
<keyword evidence="7" id="KW-0067">ATP-binding</keyword>
<keyword evidence="2" id="KW-0479">Metal-binding</keyword>
<protein>
    <submittedName>
        <fullName evidence="7">Putative helicase</fullName>
    </submittedName>
</protein>
<dbReference type="CDD" id="cd18793">
    <property type="entry name" value="SF2_C_SNF"/>
    <property type="match status" value="1"/>
</dbReference>
<dbReference type="Pfam" id="PF04434">
    <property type="entry name" value="SWIM"/>
    <property type="match status" value="1"/>
</dbReference>
<dbReference type="InterPro" id="IPR014001">
    <property type="entry name" value="Helicase_ATP-bd"/>
</dbReference>
<dbReference type="Pfam" id="PF08455">
    <property type="entry name" value="SNF2_assoc"/>
    <property type="match status" value="1"/>
</dbReference>
<dbReference type="STRING" id="1348624.GCA_001591545_03731"/>
<proteinExistence type="predicted"/>
<feature type="domain" description="Helicase C-terminal" evidence="6">
    <location>
        <begin position="917"/>
        <end position="1079"/>
    </location>
</feature>
<dbReference type="InterPro" id="IPR007527">
    <property type="entry name" value="Znf_SWIM"/>
</dbReference>
<dbReference type="PROSITE" id="PS51194">
    <property type="entry name" value="HELICASE_CTER"/>
    <property type="match status" value="1"/>
</dbReference>
<keyword evidence="2" id="KW-0863">Zinc-finger</keyword>
<dbReference type="EMBL" id="LS483476">
    <property type="protein sequence ID" value="SQI63507.1"/>
    <property type="molecule type" value="Genomic_DNA"/>
</dbReference>
<evidence type="ECO:0000259" key="6">
    <source>
        <dbReference type="PROSITE" id="PS51194"/>
    </source>
</evidence>
<dbReference type="Pfam" id="PF00271">
    <property type="entry name" value="Helicase_C"/>
    <property type="match status" value="1"/>
</dbReference>
<name>A0A2X4WFI8_LEDLE</name>
<dbReference type="PROSITE" id="PS51192">
    <property type="entry name" value="HELICASE_ATP_BIND_1"/>
    <property type="match status" value="1"/>
</dbReference>
<dbReference type="PROSITE" id="PS50966">
    <property type="entry name" value="ZF_SWIM"/>
    <property type="match status" value="1"/>
</dbReference>
<evidence type="ECO:0000313" key="7">
    <source>
        <dbReference type="EMBL" id="SQI63507.1"/>
    </source>
</evidence>
<evidence type="ECO:0000256" key="2">
    <source>
        <dbReference type="PROSITE-ProRule" id="PRU00325"/>
    </source>
</evidence>
<dbReference type="InterPro" id="IPR038718">
    <property type="entry name" value="SNF2-like_sf"/>
</dbReference>
<dbReference type="GO" id="GO:0005524">
    <property type="term" value="F:ATP binding"/>
    <property type="evidence" value="ECO:0007669"/>
    <property type="project" value="InterPro"/>
</dbReference>
<gene>
    <name evidence="7" type="ORF">NCTC4824_04153</name>
</gene>
<keyword evidence="7" id="KW-0547">Nucleotide-binding</keyword>
<dbReference type="SMART" id="SM00490">
    <property type="entry name" value="HELICc"/>
    <property type="match status" value="1"/>
</dbReference>
<keyword evidence="2" id="KW-0862">Zinc</keyword>
<dbReference type="PANTHER" id="PTHR10799">
    <property type="entry name" value="SNF2/RAD54 HELICASE FAMILY"/>
    <property type="match status" value="1"/>
</dbReference>
<dbReference type="GO" id="GO:0008270">
    <property type="term" value="F:zinc ion binding"/>
    <property type="evidence" value="ECO:0007669"/>
    <property type="project" value="UniProtKB-KW"/>
</dbReference>
<evidence type="ECO:0000313" key="8">
    <source>
        <dbReference type="Proteomes" id="UP000249134"/>
    </source>
</evidence>
<evidence type="ECO:0000259" key="5">
    <source>
        <dbReference type="PROSITE" id="PS51192"/>
    </source>
</evidence>
<feature type="domain" description="SWIM-type" evidence="4">
    <location>
        <begin position="65"/>
        <end position="104"/>
    </location>
</feature>
<feature type="coiled-coil region" evidence="3">
    <location>
        <begin position="1041"/>
        <end position="1068"/>
    </location>
</feature>
<keyword evidence="1" id="KW-0378">Hydrolase</keyword>
<dbReference type="SUPFAM" id="SSF52540">
    <property type="entry name" value="P-loop containing nucleoside triphosphate hydrolases"/>
    <property type="match status" value="2"/>
</dbReference>
<dbReference type="AlphaFoldDB" id="A0A2X4WFI8"/>
<keyword evidence="3" id="KW-0175">Coiled coil</keyword>
<dbReference type="KEGG" id="blen:NCTC4824_04153"/>
<dbReference type="InterPro" id="IPR001650">
    <property type="entry name" value="Helicase_C-like"/>
</dbReference>